<evidence type="ECO:0000256" key="2">
    <source>
        <dbReference type="ARBA" id="ARBA00022471"/>
    </source>
</evidence>
<dbReference type="InterPro" id="IPR001480">
    <property type="entry name" value="Bulb-type_lectin_dom"/>
</dbReference>
<dbReference type="Gene3D" id="2.90.10.10">
    <property type="entry name" value="Bulb-type lectin domain"/>
    <property type="match status" value="1"/>
</dbReference>
<evidence type="ECO:0000256" key="14">
    <source>
        <dbReference type="PROSITE-ProRule" id="PRU00175"/>
    </source>
</evidence>
<dbReference type="SUPFAM" id="SSF51110">
    <property type="entry name" value="alpha-D-mannose-specific plant lectins"/>
    <property type="match status" value="1"/>
</dbReference>
<evidence type="ECO:0000256" key="11">
    <source>
        <dbReference type="ARBA" id="ARBA00022840"/>
    </source>
</evidence>
<comment type="caution">
    <text evidence="19">The sequence shown here is derived from an EMBL/GenBank/DDBJ whole genome shotgun (WGS) entry which is preliminary data.</text>
</comment>
<evidence type="ECO:0000256" key="5">
    <source>
        <dbReference type="ARBA" id="ARBA00022536"/>
    </source>
</evidence>
<dbReference type="Pfam" id="PF01453">
    <property type="entry name" value="B_lectin"/>
    <property type="match status" value="1"/>
</dbReference>
<evidence type="ECO:0000313" key="19">
    <source>
        <dbReference type="EMBL" id="KAF2566466.1"/>
    </source>
</evidence>
<accession>A0A8S9IAV1</accession>
<keyword evidence="2" id="KW-0713">Self-incompatibility</keyword>
<evidence type="ECO:0000256" key="4">
    <source>
        <dbReference type="ARBA" id="ARBA00022527"/>
    </source>
</evidence>
<evidence type="ECO:0000256" key="6">
    <source>
        <dbReference type="ARBA" id="ARBA00022679"/>
    </source>
</evidence>
<dbReference type="InterPro" id="IPR001841">
    <property type="entry name" value="Znf_RING"/>
</dbReference>
<evidence type="ECO:0000256" key="10">
    <source>
        <dbReference type="ARBA" id="ARBA00022777"/>
    </source>
</evidence>
<dbReference type="CDD" id="cd01098">
    <property type="entry name" value="PAN_AP_plant"/>
    <property type="match status" value="1"/>
</dbReference>
<reference evidence="19" key="1">
    <citation type="submission" date="2019-12" db="EMBL/GenBank/DDBJ databases">
        <title>Genome sequencing and annotation of Brassica cretica.</title>
        <authorList>
            <person name="Studholme D.J."/>
            <person name="Sarris P.F."/>
        </authorList>
    </citation>
    <scope>NUCLEOTIDE SEQUENCE</scope>
    <source>
        <strain evidence="19">PFS-001/15</strain>
        <tissue evidence="19">Leaf</tissue>
    </source>
</reference>
<dbReference type="SMART" id="SM00108">
    <property type="entry name" value="B_lectin"/>
    <property type="match status" value="1"/>
</dbReference>
<dbReference type="GO" id="GO:0030246">
    <property type="term" value="F:carbohydrate binding"/>
    <property type="evidence" value="ECO:0007669"/>
    <property type="project" value="UniProtKB-KW"/>
</dbReference>
<dbReference type="SMART" id="SM00184">
    <property type="entry name" value="RING"/>
    <property type="match status" value="1"/>
</dbReference>
<name>A0A8S9IAV1_BRACR</name>
<sequence length="658" mass="73521">MNTVPRDVKVHIDVSVSLSTRSYINTASINLFHKLQRHVVDESDGTVNCIGLYPAPPLPVPHICLNLYKDKTSSQDLLSRLDSHLHNPYLSLQIVEKMAEQAAQNNGFLLEPYLMAVNVVLVQDVFHKIPVSCLPGKEETLKKETKCAICLEDMRTNKQLKLPHCSHHFHFRCISKWLQSRNSCPLCPISRESPLSLGQTLSSPGESYELGFFSPNNSRNQYVGIWFKKIAPRVVVWVANREKPITSPAANLTISGNGSLILLDSRNKVVWSSNRGEPSSNKCHAKLLDTGNLVVVDEVSGTLLWQSFENLGDTMLPLSSLTYNLAANEKRVLTSWKSGTDPSPGEFSVELTPQVPSQLVTMKGNKVYKRSGPWDKTGFTGVPQMDESYASPFSLVQDVANGKGNFSYLQRNSQLLTRVIVTSEGYVKTSHYNGTGWVVDFVTPANKCDIYGACGPFGLCVTSTPIKCECIKGFVPKHKEEWKRGNKTSGCVRRKQLLSCHQEATKSSTDAFYRLSSVKPPDLYEYAASFADKDQCRQGCLGNCSCTAFAYITGIGCLLWNQELMDTVQYSAGGEFLSIRLASSELAGSRRTMMIIAGSICLSIFVILAFASYKYWRYRAKRNDSRSREYCLCVRVRKSYDTNCNLWAIEFPLCWKNV</sequence>
<dbReference type="GO" id="GO:0005524">
    <property type="term" value="F:ATP binding"/>
    <property type="evidence" value="ECO:0007669"/>
    <property type="project" value="UniProtKB-KW"/>
</dbReference>
<dbReference type="FunFam" id="2.90.10.10:FF:000003">
    <property type="entry name" value="G-type lectin S-receptor-like serine/threonine-protein kinase"/>
    <property type="match status" value="1"/>
</dbReference>
<evidence type="ECO:0000256" key="12">
    <source>
        <dbReference type="ARBA" id="ARBA00023157"/>
    </source>
</evidence>
<evidence type="ECO:0000256" key="7">
    <source>
        <dbReference type="ARBA" id="ARBA00022729"/>
    </source>
</evidence>
<keyword evidence="5" id="KW-0245">EGF-like domain</keyword>
<dbReference type="PROSITE" id="PS50089">
    <property type="entry name" value="ZF_RING_2"/>
    <property type="match status" value="1"/>
</dbReference>
<keyword evidence="9" id="KW-0547">Nucleotide-binding</keyword>
<keyword evidence="6" id="KW-0808">Transferase</keyword>
<dbReference type="Proteomes" id="UP000712281">
    <property type="component" value="Unassembled WGS sequence"/>
</dbReference>
<feature type="domain" description="RING-type" evidence="16">
    <location>
        <begin position="147"/>
        <end position="187"/>
    </location>
</feature>
<dbReference type="PANTHER" id="PTHR32444">
    <property type="entry name" value="BULB-TYPE LECTIN DOMAIN-CONTAINING PROTEIN"/>
    <property type="match status" value="1"/>
</dbReference>
<comment type="subcellular location">
    <subcellularLocation>
        <location evidence="1">Cell membrane</location>
        <topology evidence="1">Single-pass type I membrane protein</topology>
    </subcellularLocation>
</comment>
<dbReference type="PANTHER" id="PTHR32444:SF235">
    <property type="entry name" value="OS01G0783900 PROTEIN"/>
    <property type="match status" value="1"/>
</dbReference>
<keyword evidence="7" id="KW-0732">Signal</keyword>
<protein>
    <recommendedName>
        <fullName evidence="21">RING-type domain-containing protein</fullName>
    </recommendedName>
</protein>
<keyword evidence="14" id="KW-0863">Zinc-finger</keyword>
<dbReference type="EMBL" id="QGKW02001911">
    <property type="protein sequence ID" value="KAF2566466.1"/>
    <property type="molecule type" value="Genomic_DNA"/>
</dbReference>
<dbReference type="PROSITE" id="PS50948">
    <property type="entry name" value="PAN"/>
    <property type="match status" value="1"/>
</dbReference>
<dbReference type="GO" id="GO:0004674">
    <property type="term" value="F:protein serine/threonine kinase activity"/>
    <property type="evidence" value="ECO:0007669"/>
    <property type="project" value="UniProtKB-KW"/>
</dbReference>
<keyword evidence="14" id="KW-0479">Metal-binding</keyword>
<proteinExistence type="predicted"/>
<evidence type="ECO:0008006" key="21">
    <source>
        <dbReference type="Google" id="ProtNLM"/>
    </source>
</evidence>
<dbReference type="Pfam" id="PF00954">
    <property type="entry name" value="S_locus_glycop"/>
    <property type="match status" value="1"/>
</dbReference>
<evidence type="ECO:0000259" key="16">
    <source>
        <dbReference type="PROSITE" id="PS50089"/>
    </source>
</evidence>
<dbReference type="Gene3D" id="3.30.40.10">
    <property type="entry name" value="Zinc/RING finger domain, C3HC4 (zinc finger)"/>
    <property type="match status" value="1"/>
</dbReference>
<feature type="domain" description="Bulb-type lectin" evidence="17">
    <location>
        <begin position="186"/>
        <end position="308"/>
    </location>
</feature>
<keyword evidence="10" id="KW-0418">Kinase</keyword>
<dbReference type="PROSITE" id="PS50927">
    <property type="entry name" value="BULB_LECTIN"/>
    <property type="match status" value="1"/>
</dbReference>
<dbReference type="GO" id="GO:0060320">
    <property type="term" value="P:rejection of self pollen"/>
    <property type="evidence" value="ECO:0007669"/>
    <property type="project" value="UniProtKB-KW"/>
</dbReference>
<dbReference type="CDD" id="cd00028">
    <property type="entry name" value="B_lectin"/>
    <property type="match status" value="1"/>
</dbReference>
<dbReference type="InterPro" id="IPR036426">
    <property type="entry name" value="Bulb-type_lectin_dom_sf"/>
</dbReference>
<keyword evidence="15" id="KW-1133">Transmembrane helix</keyword>
<dbReference type="Pfam" id="PF08276">
    <property type="entry name" value="PAN_2"/>
    <property type="match status" value="1"/>
</dbReference>
<dbReference type="SUPFAM" id="SSF57850">
    <property type="entry name" value="RING/U-box"/>
    <property type="match status" value="1"/>
</dbReference>
<keyword evidence="13" id="KW-0325">Glycoprotein</keyword>
<evidence type="ECO:0000259" key="18">
    <source>
        <dbReference type="PROSITE" id="PS50948"/>
    </source>
</evidence>
<dbReference type="GO" id="GO:0008270">
    <property type="term" value="F:zinc ion binding"/>
    <property type="evidence" value="ECO:0007669"/>
    <property type="project" value="UniProtKB-KW"/>
</dbReference>
<keyword evidence="4" id="KW-0723">Serine/threonine-protein kinase</keyword>
<dbReference type="InterPro" id="IPR000858">
    <property type="entry name" value="S_locus_glycoprot_dom"/>
</dbReference>
<keyword evidence="11" id="KW-0067">ATP-binding</keyword>
<keyword evidence="14" id="KW-0862">Zinc</keyword>
<feature type="transmembrane region" description="Helical" evidence="15">
    <location>
        <begin position="593"/>
        <end position="616"/>
    </location>
</feature>
<feature type="domain" description="Apple" evidence="18">
    <location>
        <begin position="500"/>
        <end position="583"/>
    </location>
</feature>
<evidence type="ECO:0000256" key="9">
    <source>
        <dbReference type="ARBA" id="ARBA00022741"/>
    </source>
</evidence>
<keyword evidence="15" id="KW-0472">Membrane</keyword>
<organism evidence="19 20">
    <name type="scientific">Brassica cretica</name>
    <name type="common">Mustard</name>
    <dbReference type="NCBI Taxonomy" id="69181"/>
    <lineage>
        <taxon>Eukaryota</taxon>
        <taxon>Viridiplantae</taxon>
        <taxon>Streptophyta</taxon>
        <taxon>Embryophyta</taxon>
        <taxon>Tracheophyta</taxon>
        <taxon>Spermatophyta</taxon>
        <taxon>Magnoliopsida</taxon>
        <taxon>eudicotyledons</taxon>
        <taxon>Gunneridae</taxon>
        <taxon>Pentapetalae</taxon>
        <taxon>rosids</taxon>
        <taxon>malvids</taxon>
        <taxon>Brassicales</taxon>
        <taxon>Brassicaceae</taxon>
        <taxon>Brassiceae</taxon>
        <taxon>Brassica</taxon>
    </lineage>
</organism>
<evidence type="ECO:0000256" key="8">
    <source>
        <dbReference type="ARBA" id="ARBA00022734"/>
    </source>
</evidence>
<gene>
    <name evidence="19" type="ORF">F2Q68_00027467</name>
</gene>
<evidence type="ECO:0000256" key="15">
    <source>
        <dbReference type="SAM" id="Phobius"/>
    </source>
</evidence>
<dbReference type="Pfam" id="PF13639">
    <property type="entry name" value="zf-RING_2"/>
    <property type="match status" value="1"/>
</dbReference>
<keyword evidence="15" id="KW-0812">Transmembrane</keyword>
<dbReference type="GO" id="GO:0031625">
    <property type="term" value="F:ubiquitin protein ligase binding"/>
    <property type="evidence" value="ECO:0007669"/>
    <property type="project" value="UniProtKB-ARBA"/>
</dbReference>
<dbReference type="GO" id="GO:0005886">
    <property type="term" value="C:plasma membrane"/>
    <property type="evidence" value="ECO:0007669"/>
    <property type="project" value="UniProtKB-SubCell"/>
</dbReference>
<dbReference type="SMART" id="SM00473">
    <property type="entry name" value="PAN_AP"/>
    <property type="match status" value="1"/>
</dbReference>
<keyword evidence="3" id="KW-1003">Cell membrane</keyword>
<dbReference type="InterPro" id="IPR013083">
    <property type="entry name" value="Znf_RING/FYVE/PHD"/>
</dbReference>
<keyword evidence="8" id="KW-0430">Lectin</keyword>
<evidence type="ECO:0000256" key="1">
    <source>
        <dbReference type="ARBA" id="ARBA00004251"/>
    </source>
</evidence>
<dbReference type="AlphaFoldDB" id="A0A8S9IAV1"/>
<keyword evidence="12" id="KW-1015">Disulfide bond</keyword>
<evidence type="ECO:0000259" key="17">
    <source>
        <dbReference type="PROSITE" id="PS50927"/>
    </source>
</evidence>
<evidence type="ECO:0000256" key="13">
    <source>
        <dbReference type="ARBA" id="ARBA00023180"/>
    </source>
</evidence>
<evidence type="ECO:0000256" key="3">
    <source>
        <dbReference type="ARBA" id="ARBA00022475"/>
    </source>
</evidence>
<dbReference type="InterPro" id="IPR003609">
    <property type="entry name" value="Pan_app"/>
</dbReference>
<evidence type="ECO:0000313" key="20">
    <source>
        <dbReference type="Proteomes" id="UP000712281"/>
    </source>
</evidence>